<evidence type="ECO:0000313" key="1">
    <source>
        <dbReference type="EMBL" id="ESO99887.1"/>
    </source>
</evidence>
<proteinExistence type="predicted"/>
<dbReference type="AlphaFoldDB" id="V4ARN2"/>
<dbReference type="GeneID" id="20237612"/>
<reference evidence="1 2" key="1">
    <citation type="journal article" date="2013" name="Nature">
        <title>Insights into bilaterian evolution from three spiralian genomes.</title>
        <authorList>
            <person name="Simakov O."/>
            <person name="Marletaz F."/>
            <person name="Cho S.J."/>
            <person name="Edsinger-Gonzales E."/>
            <person name="Havlak P."/>
            <person name="Hellsten U."/>
            <person name="Kuo D.H."/>
            <person name="Larsson T."/>
            <person name="Lv J."/>
            <person name="Arendt D."/>
            <person name="Savage R."/>
            <person name="Osoegawa K."/>
            <person name="de Jong P."/>
            <person name="Grimwood J."/>
            <person name="Chapman J.A."/>
            <person name="Shapiro H."/>
            <person name="Aerts A."/>
            <person name="Otillar R.P."/>
            <person name="Terry A.Y."/>
            <person name="Boore J.L."/>
            <person name="Grigoriev I.V."/>
            <person name="Lindberg D.R."/>
            <person name="Seaver E.C."/>
            <person name="Weisblat D.A."/>
            <person name="Putnam N.H."/>
            <person name="Rokhsar D.S."/>
        </authorList>
    </citation>
    <scope>NUCLEOTIDE SEQUENCE [LARGE SCALE GENOMIC DNA]</scope>
</reference>
<name>V4ARN2_LOTGI</name>
<keyword evidence="2" id="KW-1185">Reference proteome</keyword>
<dbReference type="RefSeq" id="XP_009049328.1">
    <property type="nucleotide sequence ID" value="XM_009051080.1"/>
</dbReference>
<dbReference type="HOGENOM" id="CLU_1817975_0_0_1"/>
<sequence length="142" mass="16052">MKWAYIVVAHVRRSFHQSTIAGQDILSIKPEVFIEGEPGDVTCTYNNQFTTFEIYGSISDTQTITTCRVQLSSCIISSTGIDYTQYYNISKTNNSVTIHINTVNRTRDSGVWRCKVFVSTDNQSEENITIDVKANIQTIQLI</sequence>
<organism evidence="1 2">
    <name type="scientific">Lottia gigantea</name>
    <name type="common">Giant owl limpet</name>
    <dbReference type="NCBI Taxonomy" id="225164"/>
    <lineage>
        <taxon>Eukaryota</taxon>
        <taxon>Metazoa</taxon>
        <taxon>Spiralia</taxon>
        <taxon>Lophotrochozoa</taxon>
        <taxon>Mollusca</taxon>
        <taxon>Gastropoda</taxon>
        <taxon>Patellogastropoda</taxon>
        <taxon>Lottioidea</taxon>
        <taxon>Lottiidae</taxon>
        <taxon>Lottia</taxon>
    </lineage>
</organism>
<dbReference type="EMBL" id="KB200869">
    <property type="protein sequence ID" value="ESO99887.1"/>
    <property type="molecule type" value="Genomic_DNA"/>
</dbReference>
<dbReference type="OrthoDB" id="10565475at2759"/>
<dbReference type="KEGG" id="lgi:LOTGIDRAFT_158044"/>
<dbReference type="Proteomes" id="UP000030746">
    <property type="component" value="Unassembled WGS sequence"/>
</dbReference>
<evidence type="ECO:0000313" key="2">
    <source>
        <dbReference type="Proteomes" id="UP000030746"/>
    </source>
</evidence>
<accession>V4ARN2</accession>
<dbReference type="CTD" id="20237612"/>
<gene>
    <name evidence="1" type="ORF">LOTGIDRAFT_158044</name>
</gene>
<evidence type="ECO:0008006" key="3">
    <source>
        <dbReference type="Google" id="ProtNLM"/>
    </source>
</evidence>
<protein>
    <recommendedName>
        <fullName evidence="3">Ig-like domain-containing protein</fullName>
    </recommendedName>
</protein>